<evidence type="ECO:0000313" key="3">
    <source>
        <dbReference type="EMBL" id="HDL59925.1"/>
    </source>
</evidence>
<dbReference type="Proteomes" id="UP000886381">
    <property type="component" value="Unassembled WGS sequence"/>
</dbReference>
<dbReference type="Gene3D" id="3.30.70.930">
    <property type="match status" value="1"/>
</dbReference>
<dbReference type="PANTHER" id="PTHR33777">
    <property type="entry name" value="UPF0045 PROTEIN ECM15"/>
    <property type="match status" value="1"/>
</dbReference>
<dbReference type="GO" id="GO:0005829">
    <property type="term" value="C:cytosol"/>
    <property type="evidence" value="ECO:0007669"/>
    <property type="project" value="TreeGrafter"/>
</dbReference>
<dbReference type="InterPro" id="IPR051614">
    <property type="entry name" value="UPF0045_domain"/>
</dbReference>
<feature type="domain" description="Thiamine-binding protein" evidence="2">
    <location>
        <begin position="6"/>
        <end position="95"/>
    </location>
</feature>
<dbReference type="SUPFAM" id="SSF89957">
    <property type="entry name" value="MTH1187/YkoF-like"/>
    <property type="match status" value="1"/>
</dbReference>
<accession>A0A7V0LUE4</accession>
<reference evidence="3" key="1">
    <citation type="journal article" date="2020" name="mSystems">
        <title>Genome- and Community-Level Interaction Insights into Carbon Utilization and Element Cycling Functions of Hydrothermarchaeota in Hydrothermal Sediment.</title>
        <authorList>
            <person name="Zhou Z."/>
            <person name="Liu Y."/>
            <person name="Xu W."/>
            <person name="Pan J."/>
            <person name="Luo Z.H."/>
            <person name="Li M."/>
        </authorList>
    </citation>
    <scope>NUCLEOTIDE SEQUENCE [LARGE SCALE GENOMIC DNA]</scope>
    <source>
        <strain evidence="3">HyVt-28</strain>
    </source>
</reference>
<protein>
    <submittedName>
        <fullName evidence="3">MTH1187 family thiamine-binding protein</fullName>
    </submittedName>
</protein>
<name>A0A7V0LUE4_UNCW3</name>
<proteinExistence type="inferred from homology"/>
<evidence type="ECO:0000259" key="2">
    <source>
        <dbReference type="Pfam" id="PF01910"/>
    </source>
</evidence>
<dbReference type="InterPro" id="IPR002767">
    <property type="entry name" value="Thiamine_BP"/>
</dbReference>
<dbReference type="EMBL" id="DRDR01000024">
    <property type="protein sequence ID" value="HDL59925.1"/>
    <property type="molecule type" value="Genomic_DNA"/>
</dbReference>
<comment type="caution">
    <text evidence="3">The sequence shown here is derived from an EMBL/GenBank/DDBJ whole genome shotgun (WGS) entry which is preliminary data.</text>
</comment>
<sequence length="99" mass="11360">MMALLEISVIPVGKGTSVSKYIAEIIKYLEDQGIRYELCSMGTTIEGDLEKIFYIAKKMHEIPFKMGIHRVVTVIKIDDRRDKKINMEGKIKSVKEKVK</sequence>
<gene>
    <name evidence="3" type="ORF">ENH14_00555</name>
</gene>
<dbReference type="PANTHER" id="PTHR33777:SF1">
    <property type="entry name" value="UPF0045 PROTEIN ECM15"/>
    <property type="match status" value="1"/>
</dbReference>
<dbReference type="InterPro" id="IPR029756">
    <property type="entry name" value="MTH1187/YkoF-like"/>
</dbReference>
<dbReference type="NCBIfam" id="TIGR00106">
    <property type="entry name" value="MTH1187 family thiamine-binding protein"/>
    <property type="match status" value="1"/>
</dbReference>
<comment type="similarity">
    <text evidence="1">Belongs to the UPF0045 family.</text>
</comment>
<dbReference type="Pfam" id="PF01910">
    <property type="entry name" value="Thiamine_BP"/>
    <property type="match status" value="1"/>
</dbReference>
<organism evidence="3">
    <name type="scientific">candidate division WOR-3 bacterium</name>
    <dbReference type="NCBI Taxonomy" id="2052148"/>
    <lineage>
        <taxon>Bacteria</taxon>
        <taxon>Bacteria division WOR-3</taxon>
    </lineage>
</organism>
<dbReference type="AlphaFoldDB" id="A0A7V0LUE4"/>
<evidence type="ECO:0000256" key="1">
    <source>
        <dbReference type="ARBA" id="ARBA00010272"/>
    </source>
</evidence>